<dbReference type="Proteomes" id="UP000020529">
    <property type="component" value="Unassembled WGS sequence"/>
</dbReference>
<dbReference type="PATRIC" id="fig|1339315.3.peg.3880"/>
<dbReference type="RefSeq" id="WP_011203441.1">
    <property type="nucleotide sequence ID" value="NZ_JGCY01000382.1"/>
</dbReference>
<evidence type="ECO:0000313" key="7">
    <source>
        <dbReference type="EMBL" id="EXY72994.1"/>
    </source>
</evidence>
<keyword evidence="4" id="KW-0804">Transcription</keyword>
<evidence type="ECO:0000256" key="1">
    <source>
        <dbReference type="ARBA" id="ARBA00010641"/>
    </source>
</evidence>
<dbReference type="InterPro" id="IPR039425">
    <property type="entry name" value="RNA_pol_sigma-70-like"/>
</dbReference>
<dbReference type="PANTHER" id="PTHR43133">
    <property type="entry name" value="RNA POLYMERASE ECF-TYPE SIGMA FACTO"/>
    <property type="match status" value="1"/>
</dbReference>
<evidence type="ECO:0000259" key="5">
    <source>
        <dbReference type="Pfam" id="PF04542"/>
    </source>
</evidence>
<dbReference type="GO" id="GO:0016987">
    <property type="term" value="F:sigma factor activity"/>
    <property type="evidence" value="ECO:0007669"/>
    <property type="project" value="UniProtKB-KW"/>
</dbReference>
<comment type="caution">
    <text evidence="7">The sequence shown here is derived from an EMBL/GenBank/DDBJ whole genome shotgun (WGS) entry which is preliminary data.</text>
</comment>
<dbReference type="Gene3D" id="1.10.10.10">
    <property type="entry name" value="Winged helix-like DNA-binding domain superfamily/Winged helix DNA-binding domain"/>
    <property type="match status" value="1"/>
</dbReference>
<comment type="similarity">
    <text evidence="1">Belongs to the sigma-70 factor family. ECF subfamily.</text>
</comment>
<dbReference type="EMBL" id="JGCY01000382">
    <property type="protein sequence ID" value="EXY72994.1"/>
    <property type="molecule type" value="Genomic_DNA"/>
</dbReference>
<dbReference type="AlphaFoldDB" id="A0A015SL89"/>
<evidence type="ECO:0000313" key="8">
    <source>
        <dbReference type="Proteomes" id="UP000020529"/>
    </source>
</evidence>
<dbReference type="InterPro" id="IPR013325">
    <property type="entry name" value="RNA_pol_sigma_r2"/>
</dbReference>
<dbReference type="Pfam" id="PF04542">
    <property type="entry name" value="Sigma70_r2"/>
    <property type="match status" value="1"/>
</dbReference>
<proteinExistence type="inferred from homology"/>
<evidence type="ECO:0000256" key="4">
    <source>
        <dbReference type="ARBA" id="ARBA00023163"/>
    </source>
</evidence>
<dbReference type="SUPFAM" id="SSF88659">
    <property type="entry name" value="Sigma3 and sigma4 domains of RNA polymerase sigma factors"/>
    <property type="match status" value="1"/>
</dbReference>
<dbReference type="InterPro" id="IPR014284">
    <property type="entry name" value="RNA_pol_sigma-70_dom"/>
</dbReference>
<dbReference type="GO" id="GO:0006352">
    <property type="term" value="P:DNA-templated transcription initiation"/>
    <property type="evidence" value="ECO:0007669"/>
    <property type="project" value="InterPro"/>
</dbReference>
<dbReference type="InterPro" id="IPR013249">
    <property type="entry name" value="RNA_pol_sigma70_r4_t2"/>
</dbReference>
<dbReference type="Gene3D" id="1.10.1740.10">
    <property type="match status" value="1"/>
</dbReference>
<dbReference type="PANTHER" id="PTHR43133:SF46">
    <property type="entry name" value="RNA POLYMERASE SIGMA-70 FACTOR ECF SUBFAMILY"/>
    <property type="match status" value="1"/>
</dbReference>
<dbReference type="SUPFAM" id="SSF88946">
    <property type="entry name" value="Sigma2 domain of RNA polymerase sigma factors"/>
    <property type="match status" value="1"/>
</dbReference>
<dbReference type="Pfam" id="PF08281">
    <property type="entry name" value="Sigma70_r4_2"/>
    <property type="match status" value="1"/>
</dbReference>
<organism evidence="7 8">
    <name type="scientific">Bacteroides fragilis str. 3988T(B)14</name>
    <dbReference type="NCBI Taxonomy" id="1339315"/>
    <lineage>
        <taxon>Bacteria</taxon>
        <taxon>Pseudomonadati</taxon>
        <taxon>Bacteroidota</taxon>
        <taxon>Bacteroidia</taxon>
        <taxon>Bacteroidales</taxon>
        <taxon>Bacteroidaceae</taxon>
        <taxon>Bacteroides</taxon>
    </lineage>
</organism>
<dbReference type="NCBIfam" id="TIGR02937">
    <property type="entry name" value="sigma70-ECF"/>
    <property type="match status" value="1"/>
</dbReference>
<feature type="domain" description="RNA polymerase sigma factor 70 region 4 type 2" evidence="6">
    <location>
        <begin position="118"/>
        <end position="169"/>
    </location>
</feature>
<protein>
    <submittedName>
        <fullName evidence="7">RNA polymerase sigma-70 factor, expansion 1 family protein</fullName>
    </submittedName>
</protein>
<dbReference type="InterPro" id="IPR007627">
    <property type="entry name" value="RNA_pol_sigma70_r2"/>
</dbReference>
<name>A0A015SL89_BACFG</name>
<evidence type="ECO:0000259" key="6">
    <source>
        <dbReference type="Pfam" id="PF08281"/>
    </source>
</evidence>
<accession>A0A015SL89</accession>
<evidence type="ECO:0000256" key="3">
    <source>
        <dbReference type="ARBA" id="ARBA00023082"/>
    </source>
</evidence>
<keyword evidence="3" id="KW-0731">Sigma factor</keyword>
<gene>
    <name evidence="7" type="ORF">M124_3213</name>
</gene>
<dbReference type="GO" id="GO:0003677">
    <property type="term" value="F:DNA binding"/>
    <property type="evidence" value="ECO:0007669"/>
    <property type="project" value="InterPro"/>
</dbReference>
<dbReference type="InterPro" id="IPR014327">
    <property type="entry name" value="RNA_pol_sigma70_bacteroid"/>
</dbReference>
<feature type="domain" description="RNA polymerase sigma-70 region 2" evidence="5">
    <location>
        <begin position="16"/>
        <end position="81"/>
    </location>
</feature>
<keyword evidence="2" id="KW-0805">Transcription regulation</keyword>
<reference evidence="7 8" key="1">
    <citation type="submission" date="2014-02" db="EMBL/GenBank/DDBJ databases">
        <authorList>
            <person name="Sears C."/>
            <person name="Carroll K."/>
            <person name="Sack B.R."/>
            <person name="Qadri F."/>
            <person name="Myers L.L."/>
            <person name="Chung G.-T."/>
            <person name="Escheverria P."/>
            <person name="Fraser C.M."/>
            <person name="Sadzewicz L."/>
            <person name="Shefchek K.A."/>
            <person name="Tallon L."/>
            <person name="Das S.P."/>
            <person name="Daugherty S."/>
            <person name="Mongodin E.F."/>
        </authorList>
    </citation>
    <scope>NUCLEOTIDE SEQUENCE [LARGE SCALE GENOMIC DNA]</scope>
    <source>
        <strain evidence="8">3988T(B)14</strain>
    </source>
</reference>
<sequence>MKENTMYSNLESVEQLFRQYYKVLRVYAFRFVNDWDIAEDVVQDVFVALWNKRTDIEFDGAVKAYLFKAVYNKSLNILSSKKYTEEESVEQFSDQIEALQILENNQENSLFMKELQSEIETFIETLPTQVKKVFILSRSYGLKIKEISVQLDLSPKTVEKYLTRALLELRTHLKNKDLMSLLFLLYLCSK</sequence>
<evidence type="ECO:0000256" key="2">
    <source>
        <dbReference type="ARBA" id="ARBA00023015"/>
    </source>
</evidence>
<dbReference type="NCBIfam" id="TIGR02985">
    <property type="entry name" value="Sig70_bacteroi1"/>
    <property type="match status" value="1"/>
</dbReference>
<dbReference type="InterPro" id="IPR013324">
    <property type="entry name" value="RNA_pol_sigma_r3/r4-like"/>
</dbReference>
<dbReference type="InterPro" id="IPR036388">
    <property type="entry name" value="WH-like_DNA-bd_sf"/>
</dbReference>